<accession>A0A381VT11</accession>
<sequence length="405" mass="46140">MKQFTRFLCFFLVVFGLFGQSGRPYVLLVSFDGFRAEYLDWYHTPNFDRLAQQGVKAESMKPVFITKTFPNHYSIATGMYADHHGLIANTFYDSEFDATYRIRDRSAVEDARWYSGEPIWCTAEKQGVKTASYFWVGSESKAGGCQPSVWKRYDHDYPFEARIDSVVAWFQKPPKTRPHLVLLYFHEPDAAGHVFGPNSDETETAVENMDSVMGVILDRVKNLPVYRQLNVIVVSDHGMAGINPKRIINLNDYTDLSGFTQEGTGPTSFLYGGGTNRLHQVYADLKTVPHISVYLKTEIPNRLYYKNHYRIKDLLLIAHEGWSILNFKRPNPERYTGGTHGYDNVLPSMHAIFLADGPAFKNGYLRGTFENVNIYPLIANILQLTPNTDIDGNLENIADILSKDK</sequence>
<proteinExistence type="predicted"/>
<dbReference type="CDD" id="cd16018">
    <property type="entry name" value="Enpp"/>
    <property type="match status" value="1"/>
</dbReference>
<dbReference type="InterPro" id="IPR017850">
    <property type="entry name" value="Alkaline_phosphatase_core_sf"/>
</dbReference>
<evidence type="ECO:0000313" key="1">
    <source>
        <dbReference type="EMBL" id="SVA43439.1"/>
    </source>
</evidence>
<gene>
    <name evidence="1" type="ORF">METZ01_LOCUS96293</name>
</gene>
<dbReference type="GO" id="GO:0016787">
    <property type="term" value="F:hydrolase activity"/>
    <property type="evidence" value="ECO:0007669"/>
    <property type="project" value="UniProtKB-ARBA"/>
</dbReference>
<dbReference type="InterPro" id="IPR002591">
    <property type="entry name" value="Phosphodiest/P_Trfase"/>
</dbReference>
<dbReference type="PANTHER" id="PTHR10151:SF120">
    <property type="entry name" value="BIS(5'-ADENOSYL)-TRIPHOSPHATASE"/>
    <property type="match status" value="1"/>
</dbReference>
<dbReference type="Gene3D" id="3.40.720.10">
    <property type="entry name" value="Alkaline Phosphatase, subunit A"/>
    <property type="match status" value="1"/>
</dbReference>
<dbReference type="Gene3D" id="3.30.1360.180">
    <property type="match status" value="1"/>
</dbReference>
<dbReference type="Pfam" id="PF01663">
    <property type="entry name" value="Phosphodiest"/>
    <property type="match status" value="1"/>
</dbReference>
<protein>
    <recommendedName>
        <fullName evidence="2">Alkaline phosphatase family protein</fullName>
    </recommendedName>
</protein>
<dbReference type="SUPFAM" id="SSF53649">
    <property type="entry name" value="Alkaline phosphatase-like"/>
    <property type="match status" value="1"/>
</dbReference>
<name>A0A381VT11_9ZZZZ</name>
<dbReference type="PANTHER" id="PTHR10151">
    <property type="entry name" value="ECTONUCLEOTIDE PYROPHOSPHATASE/PHOSPHODIESTERASE"/>
    <property type="match status" value="1"/>
</dbReference>
<dbReference type="AlphaFoldDB" id="A0A381VT11"/>
<evidence type="ECO:0008006" key="2">
    <source>
        <dbReference type="Google" id="ProtNLM"/>
    </source>
</evidence>
<dbReference type="EMBL" id="UINC01009698">
    <property type="protein sequence ID" value="SVA43439.1"/>
    <property type="molecule type" value="Genomic_DNA"/>
</dbReference>
<reference evidence="1" key="1">
    <citation type="submission" date="2018-05" db="EMBL/GenBank/DDBJ databases">
        <authorList>
            <person name="Lanie J.A."/>
            <person name="Ng W.-L."/>
            <person name="Kazmierczak K.M."/>
            <person name="Andrzejewski T.M."/>
            <person name="Davidsen T.M."/>
            <person name="Wayne K.J."/>
            <person name="Tettelin H."/>
            <person name="Glass J.I."/>
            <person name="Rusch D."/>
            <person name="Podicherti R."/>
            <person name="Tsui H.-C.T."/>
            <person name="Winkler M.E."/>
        </authorList>
    </citation>
    <scope>NUCLEOTIDE SEQUENCE</scope>
</reference>
<organism evidence="1">
    <name type="scientific">marine metagenome</name>
    <dbReference type="NCBI Taxonomy" id="408172"/>
    <lineage>
        <taxon>unclassified sequences</taxon>
        <taxon>metagenomes</taxon>
        <taxon>ecological metagenomes</taxon>
    </lineage>
</organism>